<dbReference type="EMBL" id="ML977586">
    <property type="protein sequence ID" value="KAF2000848.1"/>
    <property type="molecule type" value="Genomic_DNA"/>
</dbReference>
<evidence type="ECO:0000256" key="9">
    <source>
        <dbReference type="ARBA" id="ARBA00023326"/>
    </source>
</evidence>
<accession>A0A6A5WIK3</accession>
<evidence type="ECO:0000256" key="7">
    <source>
        <dbReference type="ARBA" id="ARBA00023277"/>
    </source>
</evidence>
<dbReference type="GO" id="GO:0005576">
    <property type="term" value="C:extracellular region"/>
    <property type="evidence" value="ECO:0007669"/>
    <property type="project" value="UniProtKB-SubCell"/>
</dbReference>
<dbReference type="OrthoDB" id="4756206at2759"/>
<keyword evidence="13" id="KW-1185">Reference proteome</keyword>
<dbReference type="AlphaFoldDB" id="A0A6A5WIK3"/>
<name>A0A6A5WIK3_9PLEO</name>
<keyword evidence="4" id="KW-0964">Secreted</keyword>
<gene>
    <name evidence="12" type="ORF">P154DRAFT_553942</name>
</gene>
<feature type="region of interest" description="Disordered" evidence="11">
    <location>
        <begin position="253"/>
        <end position="280"/>
    </location>
</feature>
<feature type="compositionally biased region" description="Gly residues" evidence="11">
    <location>
        <begin position="258"/>
        <end position="268"/>
    </location>
</feature>
<sequence length="280" mass="29622">MRSVTAISLLLASLATAREIPQNLQTFYESNKNGICSQPVSIPYRSAQSEADTVYCKDNPTGALFLKDDTTGYADMDIDCDGLDRSSGDCFNDPTGQSQTAFKDLVKEYGGIEDLSSQIHSYIVLGNDNSETEGNGGQKFDPEQDAGIKPLSVVAVVCNNKLFYGVWGDVNGGYLTGESSLALAKRCYPDEGLNGNKGHGDHDVLYIAFPGEEAVIGKDAAWGASTPEEFEESLAAVGDKLVAKLGGGIIGEDDGSHSGNGTGNGNGTWGHFRSKDVIIS</sequence>
<dbReference type="Pfam" id="PF07335">
    <property type="entry name" value="Glyco_hydro_75"/>
    <property type="match status" value="1"/>
</dbReference>
<feature type="chain" id="PRO_5025706459" description="Endo-chitosanase" evidence="10">
    <location>
        <begin position="18"/>
        <end position="280"/>
    </location>
</feature>
<comment type="subcellular location">
    <subcellularLocation>
        <location evidence="2 10">Secreted</location>
    </subcellularLocation>
</comment>
<evidence type="ECO:0000256" key="10">
    <source>
        <dbReference type="RuleBase" id="RU361208"/>
    </source>
</evidence>
<evidence type="ECO:0000256" key="1">
    <source>
        <dbReference type="ARBA" id="ARBA00000405"/>
    </source>
</evidence>
<keyword evidence="9 10" id="KW-0624">Polysaccharide degradation</keyword>
<evidence type="ECO:0000256" key="5">
    <source>
        <dbReference type="ARBA" id="ARBA00022729"/>
    </source>
</evidence>
<dbReference type="PANTHER" id="PTHR42061:SF9">
    <property type="entry name" value="ENDO-CHITOSANASE"/>
    <property type="match status" value="1"/>
</dbReference>
<reference evidence="12" key="1">
    <citation type="journal article" date="2020" name="Stud. Mycol.">
        <title>101 Dothideomycetes genomes: a test case for predicting lifestyles and emergence of pathogens.</title>
        <authorList>
            <person name="Haridas S."/>
            <person name="Albert R."/>
            <person name="Binder M."/>
            <person name="Bloem J."/>
            <person name="Labutti K."/>
            <person name="Salamov A."/>
            <person name="Andreopoulos B."/>
            <person name="Baker S."/>
            <person name="Barry K."/>
            <person name="Bills G."/>
            <person name="Bluhm B."/>
            <person name="Cannon C."/>
            <person name="Castanera R."/>
            <person name="Culley D."/>
            <person name="Daum C."/>
            <person name="Ezra D."/>
            <person name="Gonzalez J."/>
            <person name="Henrissat B."/>
            <person name="Kuo A."/>
            <person name="Liang C."/>
            <person name="Lipzen A."/>
            <person name="Lutzoni F."/>
            <person name="Magnuson J."/>
            <person name="Mondo S."/>
            <person name="Nolan M."/>
            <person name="Ohm R."/>
            <person name="Pangilinan J."/>
            <person name="Park H.-J."/>
            <person name="Ramirez L."/>
            <person name="Alfaro M."/>
            <person name="Sun H."/>
            <person name="Tritt A."/>
            <person name="Yoshinaga Y."/>
            <person name="Zwiers L.-H."/>
            <person name="Turgeon B."/>
            <person name="Goodwin S."/>
            <person name="Spatafora J."/>
            <person name="Crous P."/>
            <person name="Grigoriev I."/>
        </authorList>
    </citation>
    <scope>NUCLEOTIDE SEQUENCE</scope>
    <source>
        <strain evidence="12">CBS 123094</strain>
    </source>
</reference>
<evidence type="ECO:0000256" key="8">
    <source>
        <dbReference type="ARBA" id="ARBA00023295"/>
    </source>
</evidence>
<evidence type="ECO:0000256" key="2">
    <source>
        <dbReference type="ARBA" id="ARBA00004613"/>
    </source>
</evidence>
<organism evidence="12 13">
    <name type="scientific">Amniculicola lignicola CBS 123094</name>
    <dbReference type="NCBI Taxonomy" id="1392246"/>
    <lineage>
        <taxon>Eukaryota</taxon>
        <taxon>Fungi</taxon>
        <taxon>Dikarya</taxon>
        <taxon>Ascomycota</taxon>
        <taxon>Pezizomycotina</taxon>
        <taxon>Dothideomycetes</taxon>
        <taxon>Pleosporomycetidae</taxon>
        <taxon>Pleosporales</taxon>
        <taxon>Amniculicolaceae</taxon>
        <taxon>Amniculicola</taxon>
    </lineage>
</organism>
<dbReference type="GO" id="GO:0016977">
    <property type="term" value="F:chitosanase activity"/>
    <property type="evidence" value="ECO:0007669"/>
    <property type="project" value="UniProtKB-EC"/>
</dbReference>
<keyword evidence="6 10" id="KW-0378">Hydrolase</keyword>
<comment type="function">
    <text evidence="10">Chitosanase catalyzing the endo-type cleavage of chitosan, the deacylated form of chitin. Chitosanase may be crucial in the degradation of the deacetylated portion of chitin in the fungal cell wall.</text>
</comment>
<comment type="catalytic activity">
    <reaction evidence="1 10">
        <text>Endohydrolysis of beta-(1-&gt;4)-linkages between D-glucosamine residues in a partly acetylated chitosan.</text>
        <dbReference type="EC" id="3.2.1.132"/>
    </reaction>
</comment>
<dbReference type="Proteomes" id="UP000799779">
    <property type="component" value="Unassembled WGS sequence"/>
</dbReference>
<dbReference type="PANTHER" id="PTHR42061">
    <property type="entry name" value="ENDO-CHITOSANASE"/>
    <property type="match status" value="1"/>
</dbReference>
<keyword evidence="7" id="KW-0119">Carbohydrate metabolism</keyword>
<dbReference type="InterPro" id="IPR009939">
    <property type="entry name" value="Chitosanase_fungal"/>
</dbReference>
<comment type="similarity">
    <text evidence="3 10">Belongs to the glycosyl hydrolase 75 family.</text>
</comment>
<evidence type="ECO:0000256" key="4">
    <source>
        <dbReference type="ARBA" id="ARBA00022525"/>
    </source>
</evidence>
<evidence type="ECO:0000256" key="6">
    <source>
        <dbReference type="ARBA" id="ARBA00022801"/>
    </source>
</evidence>
<dbReference type="EC" id="3.2.1.132" evidence="10"/>
<evidence type="ECO:0000256" key="3">
    <source>
        <dbReference type="ARBA" id="ARBA00007799"/>
    </source>
</evidence>
<proteinExistence type="inferred from homology"/>
<evidence type="ECO:0000313" key="13">
    <source>
        <dbReference type="Proteomes" id="UP000799779"/>
    </source>
</evidence>
<keyword evidence="8 10" id="KW-0326">Glycosidase</keyword>
<evidence type="ECO:0000313" key="12">
    <source>
        <dbReference type="EMBL" id="KAF2000848.1"/>
    </source>
</evidence>
<keyword evidence="5 10" id="KW-0732">Signal</keyword>
<feature type="signal peptide" evidence="10">
    <location>
        <begin position="1"/>
        <end position="17"/>
    </location>
</feature>
<dbReference type="GO" id="GO:0000272">
    <property type="term" value="P:polysaccharide catabolic process"/>
    <property type="evidence" value="ECO:0007669"/>
    <property type="project" value="UniProtKB-KW"/>
</dbReference>
<evidence type="ECO:0000256" key="11">
    <source>
        <dbReference type="SAM" id="MobiDB-lite"/>
    </source>
</evidence>
<protein>
    <recommendedName>
        <fullName evidence="10">Endo-chitosanase</fullName>
        <ecNumber evidence="10">3.2.1.132</ecNumber>
    </recommendedName>
</protein>